<dbReference type="EMBL" id="CP001785">
    <property type="protein sequence ID" value="ACX52773.1"/>
    <property type="molecule type" value="Genomic_DNA"/>
</dbReference>
<accession>C9R8Z4</accession>
<organism evidence="3 4">
    <name type="scientific">Ammonifex degensii (strain DSM 10501 / KC4)</name>
    <dbReference type="NCBI Taxonomy" id="429009"/>
    <lineage>
        <taxon>Bacteria</taxon>
        <taxon>Bacillati</taxon>
        <taxon>Bacillota</taxon>
        <taxon>Clostridia</taxon>
        <taxon>Thermoanaerobacterales</taxon>
        <taxon>Thermoanaerobacteraceae</taxon>
        <taxon>Ammonifex</taxon>
    </lineage>
</organism>
<dbReference type="HOGENOM" id="CLU_071454_1_0_9"/>
<sequence>MNWQRLFGGKDSFWARKPGYWLKVALLGAAGVLFLIMGSLGGKSGTPPPAKPEPGKVGSATRLREEEKELASRLARLLSQVEGAGRVEVTVCLAGSTKVDYATNAVASRRITEEKDKGGGSRVVTEDNNNGQIVVVRGGQQEEAVVEREEAPRPLGVVVVADGAADPLVKEKLFRAVQVALGIEAHRVTILPRWPEAVVEK</sequence>
<feature type="transmembrane region" description="Helical" evidence="2">
    <location>
        <begin position="20"/>
        <end position="41"/>
    </location>
</feature>
<protein>
    <recommendedName>
        <fullName evidence="5">Stage III sporulation protein AG</fullName>
    </recommendedName>
</protein>
<dbReference type="OrthoDB" id="1634070at2"/>
<dbReference type="RefSeq" id="WP_015739650.1">
    <property type="nucleotide sequence ID" value="NC_013385.1"/>
</dbReference>
<keyword evidence="2" id="KW-0472">Membrane</keyword>
<evidence type="ECO:0000256" key="1">
    <source>
        <dbReference type="SAM" id="MobiDB-lite"/>
    </source>
</evidence>
<evidence type="ECO:0000313" key="3">
    <source>
        <dbReference type="EMBL" id="ACX52773.1"/>
    </source>
</evidence>
<dbReference type="KEGG" id="adg:Adeg_1680"/>
<keyword evidence="2" id="KW-0812">Transmembrane</keyword>
<evidence type="ECO:0000313" key="4">
    <source>
        <dbReference type="Proteomes" id="UP000002620"/>
    </source>
</evidence>
<dbReference type="eggNOG" id="ENOG50330Z5">
    <property type="taxonomic scope" value="Bacteria"/>
</dbReference>
<keyword evidence="2" id="KW-1133">Transmembrane helix</keyword>
<dbReference type="AlphaFoldDB" id="C9R8Z4"/>
<dbReference type="Proteomes" id="UP000002620">
    <property type="component" value="Chromosome"/>
</dbReference>
<gene>
    <name evidence="3" type="ordered locus">Adeg_1680</name>
</gene>
<evidence type="ECO:0008006" key="5">
    <source>
        <dbReference type="Google" id="ProtNLM"/>
    </source>
</evidence>
<name>C9R8Z4_AMMDK</name>
<feature type="region of interest" description="Disordered" evidence="1">
    <location>
        <begin position="43"/>
        <end position="62"/>
    </location>
</feature>
<proteinExistence type="predicted"/>
<keyword evidence="4" id="KW-1185">Reference proteome</keyword>
<dbReference type="STRING" id="429009.Adeg_1680"/>
<evidence type="ECO:0000256" key="2">
    <source>
        <dbReference type="SAM" id="Phobius"/>
    </source>
</evidence>
<reference evidence="3 4" key="1">
    <citation type="submission" date="2009-10" db="EMBL/GenBank/DDBJ databases">
        <title>Complete sequence of chromosome of Ammonifex degensii KC4.</title>
        <authorList>
            <consortium name="US DOE Joint Genome Institute"/>
            <person name="Kerfeld C."/>
            <person name="Goodner B."/>
            <person name="Huber H."/>
            <person name="Stetter K."/>
            <person name="Lucas S."/>
            <person name="Copeland A."/>
            <person name="Lapidus A."/>
            <person name="Glavina del Rio T."/>
            <person name="Dalin E."/>
            <person name="Tice H."/>
            <person name="Bruce D."/>
            <person name="Goodwin L."/>
            <person name="Pitluck S."/>
            <person name="Saunders E."/>
            <person name="Brettin T."/>
            <person name="Detter J.C."/>
            <person name="Han C."/>
            <person name="Larimer F."/>
            <person name="Land M."/>
            <person name="Hauser L."/>
            <person name="Kyrpides N."/>
            <person name="Ovchinnikova G."/>
            <person name="Richardson P."/>
        </authorList>
    </citation>
    <scope>NUCLEOTIDE SEQUENCE [LARGE SCALE GENOMIC DNA]</scope>
    <source>
        <strain evidence="4">DSM 10501 / KC4</strain>
    </source>
</reference>